<dbReference type="PANTHER" id="PTHR12668:SF43">
    <property type="entry name" value="TRANSMEMBRANE PROTEIN 14 HOMOLOG"/>
    <property type="match status" value="1"/>
</dbReference>
<evidence type="ECO:0000256" key="1">
    <source>
        <dbReference type="ARBA" id="ARBA00004370"/>
    </source>
</evidence>
<dbReference type="Proteomes" id="UP001141552">
    <property type="component" value="Unassembled WGS sequence"/>
</dbReference>
<evidence type="ECO:0000313" key="8">
    <source>
        <dbReference type="EMBL" id="KAJ4832562.1"/>
    </source>
</evidence>
<dbReference type="InterPro" id="IPR005349">
    <property type="entry name" value="TMEM14"/>
</dbReference>
<gene>
    <name evidence="8" type="ORF">Tsubulata_000134</name>
</gene>
<evidence type="ECO:0000256" key="6">
    <source>
        <dbReference type="SAM" id="Coils"/>
    </source>
</evidence>
<organism evidence="8 9">
    <name type="scientific">Turnera subulata</name>
    <dbReference type="NCBI Taxonomy" id="218843"/>
    <lineage>
        <taxon>Eukaryota</taxon>
        <taxon>Viridiplantae</taxon>
        <taxon>Streptophyta</taxon>
        <taxon>Embryophyta</taxon>
        <taxon>Tracheophyta</taxon>
        <taxon>Spermatophyta</taxon>
        <taxon>Magnoliopsida</taxon>
        <taxon>eudicotyledons</taxon>
        <taxon>Gunneridae</taxon>
        <taxon>Pentapetalae</taxon>
        <taxon>rosids</taxon>
        <taxon>fabids</taxon>
        <taxon>Malpighiales</taxon>
        <taxon>Passifloraceae</taxon>
        <taxon>Turnera</taxon>
    </lineage>
</organism>
<sequence>MSLTMEVLSLKNPSSSFPLKGTHLSSSMALALSPSTSPSFLKFQSLLRPNVGRVSIDTAPAGLGLGFRSIQRKCSLKRPIVAFAASHEDSKHSSDLEVEKENEDHLNVGAEESEEAWKQTLESFKQQAQKMQSVSQEAYVVYSKRAAIILKETAEKLQIQADKAKHDLTELAKELSVDGKEYLSTAAENYPEPVKDIVESFSSSTDDVDEISKVRDFHVGIPYGFVLSLGGFLVFMLTGSIAAIRFGIILGGTLLALSVSSLRSYQKGETNSLALKGQTAIVGIFFLRDIVALLRARILHPNFAFCFLYGAYLI</sequence>
<keyword evidence="5 7" id="KW-0472">Membrane</keyword>
<evidence type="ECO:0000256" key="3">
    <source>
        <dbReference type="ARBA" id="ARBA00022692"/>
    </source>
</evidence>
<dbReference type="AlphaFoldDB" id="A0A9Q0J921"/>
<dbReference type="OrthoDB" id="768548at2759"/>
<keyword evidence="3 7" id="KW-0812">Transmembrane</keyword>
<evidence type="ECO:0000256" key="5">
    <source>
        <dbReference type="ARBA" id="ARBA00023136"/>
    </source>
</evidence>
<comment type="caution">
    <text evidence="8">The sequence shown here is derived from an EMBL/GenBank/DDBJ whole genome shotgun (WGS) entry which is preliminary data.</text>
</comment>
<comment type="similarity">
    <text evidence="2">Belongs to the TMEM14 family.</text>
</comment>
<comment type="subcellular location">
    <subcellularLocation>
        <location evidence="1">Membrane</location>
    </subcellularLocation>
</comment>
<feature type="coiled-coil region" evidence="6">
    <location>
        <begin position="147"/>
        <end position="174"/>
    </location>
</feature>
<protein>
    <recommendedName>
        <fullName evidence="10">Protein FATTY ACID EXPORT 3, chloroplastic</fullName>
    </recommendedName>
</protein>
<reference evidence="8" key="2">
    <citation type="journal article" date="2023" name="Plants (Basel)">
        <title>Annotation of the Turnera subulata (Passifloraceae) Draft Genome Reveals the S-Locus Evolved after the Divergence of Turneroideae from Passifloroideae in a Stepwise Manner.</title>
        <authorList>
            <person name="Henning P.M."/>
            <person name="Roalson E.H."/>
            <person name="Mir W."/>
            <person name="McCubbin A.G."/>
            <person name="Shore J.S."/>
        </authorList>
    </citation>
    <scope>NUCLEOTIDE SEQUENCE</scope>
    <source>
        <strain evidence="8">F60SS</strain>
    </source>
</reference>
<dbReference type="Gene3D" id="1.10.10.1740">
    <property type="entry name" value="Transmembrane protein 14-like"/>
    <property type="match status" value="1"/>
</dbReference>
<dbReference type="PANTHER" id="PTHR12668">
    <property type="entry name" value="TRANSMEMBRANE PROTEIN 14, 15"/>
    <property type="match status" value="1"/>
</dbReference>
<evidence type="ECO:0000256" key="7">
    <source>
        <dbReference type="SAM" id="Phobius"/>
    </source>
</evidence>
<dbReference type="Pfam" id="PF03647">
    <property type="entry name" value="Tmemb_14"/>
    <property type="match status" value="1"/>
</dbReference>
<dbReference type="EMBL" id="JAKUCV010005122">
    <property type="protein sequence ID" value="KAJ4832562.1"/>
    <property type="molecule type" value="Genomic_DNA"/>
</dbReference>
<feature type="transmembrane region" description="Helical" evidence="7">
    <location>
        <begin position="243"/>
        <end position="262"/>
    </location>
</feature>
<dbReference type="GO" id="GO:0009706">
    <property type="term" value="C:chloroplast inner membrane"/>
    <property type="evidence" value="ECO:0007669"/>
    <property type="project" value="TreeGrafter"/>
</dbReference>
<reference evidence="8" key="1">
    <citation type="submission" date="2022-02" db="EMBL/GenBank/DDBJ databases">
        <authorList>
            <person name="Henning P.M."/>
            <person name="McCubbin A.G."/>
            <person name="Shore J.S."/>
        </authorList>
    </citation>
    <scope>NUCLEOTIDE SEQUENCE</scope>
    <source>
        <strain evidence="8">F60SS</strain>
        <tissue evidence="8">Leaves</tissue>
    </source>
</reference>
<evidence type="ECO:0000313" key="9">
    <source>
        <dbReference type="Proteomes" id="UP001141552"/>
    </source>
</evidence>
<keyword evidence="6" id="KW-0175">Coiled coil</keyword>
<keyword evidence="9" id="KW-1185">Reference proteome</keyword>
<evidence type="ECO:0008006" key="10">
    <source>
        <dbReference type="Google" id="ProtNLM"/>
    </source>
</evidence>
<accession>A0A9Q0J921</accession>
<dbReference type="InterPro" id="IPR044890">
    <property type="entry name" value="TMEM14_sf"/>
</dbReference>
<keyword evidence="4 7" id="KW-1133">Transmembrane helix</keyword>
<evidence type="ECO:0000256" key="4">
    <source>
        <dbReference type="ARBA" id="ARBA00022989"/>
    </source>
</evidence>
<dbReference type="GO" id="GO:0015245">
    <property type="term" value="F:fatty acid transmembrane transporter activity"/>
    <property type="evidence" value="ECO:0007669"/>
    <property type="project" value="TreeGrafter"/>
</dbReference>
<evidence type="ECO:0000256" key="2">
    <source>
        <dbReference type="ARBA" id="ARBA00007590"/>
    </source>
</evidence>
<name>A0A9Q0J921_9ROSI</name>
<proteinExistence type="inferred from homology"/>